<evidence type="ECO:0000313" key="4">
    <source>
        <dbReference type="Proteomes" id="UP000054636"/>
    </source>
</evidence>
<evidence type="ECO:0000313" key="3">
    <source>
        <dbReference type="Proteomes" id="UP000052943"/>
    </source>
</evidence>
<accession>A0A0W8CGQ9</accession>
<gene>
    <name evidence="1" type="ORF">AM587_10012830</name>
    <name evidence="2" type="ORF">AM588_10010337</name>
</gene>
<dbReference type="Proteomes" id="UP000052943">
    <property type="component" value="Unassembled WGS sequence"/>
</dbReference>
<comment type="caution">
    <text evidence="1">The sequence shown here is derived from an EMBL/GenBank/DDBJ whole genome shotgun (WGS) entry which is preliminary data.</text>
</comment>
<dbReference type="PANTHER" id="PTHR31827:SF1">
    <property type="entry name" value="EMB|CAB89363.1"/>
    <property type="match status" value="1"/>
</dbReference>
<protein>
    <recommendedName>
        <fullName evidence="5">WRKY transcription factor 19</fullName>
    </recommendedName>
</protein>
<name>A0A0W8CGQ9_PHYNI</name>
<evidence type="ECO:0000313" key="2">
    <source>
        <dbReference type="EMBL" id="KUF99849.1"/>
    </source>
</evidence>
<evidence type="ECO:0000313" key="1">
    <source>
        <dbReference type="EMBL" id="KUF83187.1"/>
    </source>
</evidence>
<proteinExistence type="predicted"/>
<dbReference type="Proteomes" id="UP000054636">
    <property type="component" value="Unassembled WGS sequence"/>
</dbReference>
<dbReference type="PANTHER" id="PTHR31827">
    <property type="entry name" value="EMB|CAB89363.1"/>
    <property type="match status" value="1"/>
</dbReference>
<dbReference type="EMBL" id="LNFO01003351">
    <property type="protein sequence ID" value="KUF83187.1"/>
    <property type="molecule type" value="Genomic_DNA"/>
</dbReference>
<evidence type="ECO:0008006" key="5">
    <source>
        <dbReference type="Google" id="ProtNLM"/>
    </source>
</evidence>
<reference evidence="3 4" key="1">
    <citation type="submission" date="2015-11" db="EMBL/GenBank/DDBJ databases">
        <title>Genomes and virulence difference between two physiological races of Phytophthora nicotianae.</title>
        <authorList>
            <person name="Liu H."/>
            <person name="Ma X."/>
            <person name="Yu H."/>
            <person name="Fang D."/>
            <person name="Li Y."/>
            <person name="Wang X."/>
            <person name="Wang W."/>
            <person name="Dong Y."/>
            <person name="Xiao B."/>
        </authorList>
    </citation>
    <scope>NUCLEOTIDE SEQUENCE [LARGE SCALE GENOMIC DNA]</scope>
    <source>
        <strain evidence="3">race 0</strain>
        <strain evidence="1">Race 0</strain>
        <strain evidence="4">race 1</strain>
        <strain evidence="2">Race 1</strain>
    </source>
</reference>
<dbReference type="AlphaFoldDB" id="A0A0W8CGQ9"/>
<sequence>MLDVKGVGSNLTLAEQDEAIADLTFFFDEFGSTGAVRDKLEEQESDIKLLHHQIRRLLNHQSDGFVREEGERDKKSRTDIAEDVDETMKNLDFFIRTFGSTRQVREKLERQRVKVVGLRRTVRWLKERQPARVNLGESSDVEVLAETSKSNVGMLDVSLADTPCGETTGTDRNDANDTGTVGQLQESKVQHVDCGLKGDLERSQSILATGVRSPTASRKEKSCCRVLGCSTRATVRGLCYAHGGYYICKTEGCTKRAISRHLCRFHGGGTKCKSDGCEKLGLPTGKGFCYKHARENGIQVKPNCKIEGCTNLRQKFGRCKRHRDVPIESGTDKNDK</sequence>
<dbReference type="EMBL" id="LNFP01000011">
    <property type="protein sequence ID" value="KUF99849.1"/>
    <property type="molecule type" value="Genomic_DNA"/>
</dbReference>
<organism evidence="1 3">
    <name type="scientific">Phytophthora nicotianae</name>
    <name type="common">Potato buckeye rot agent</name>
    <name type="synonym">Phytophthora parasitica</name>
    <dbReference type="NCBI Taxonomy" id="4792"/>
    <lineage>
        <taxon>Eukaryota</taxon>
        <taxon>Sar</taxon>
        <taxon>Stramenopiles</taxon>
        <taxon>Oomycota</taxon>
        <taxon>Peronosporomycetes</taxon>
        <taxon>Peronosporales</taxon>
        <taxon>Peronosporaceae</taxon>
        <taxon>Phytophthora</taxon>
    </lineage>
</organism>
<dbReference type="OrthoDB" id="128705at2759"/>